<dbReference type="AlphaFoldDB" id="A0A1H8ILT4"/>
<sequence>MLRIAQASALHEWERLREDPWDLAMISLVPMLTVLLLWWIFSAGLPGKLPIGLLDQDHSALSRQAARLLQASPGLDITRTLTSEHDAEQALRSGQIEAYVQIPPDFARQVTTQRPTRVVLVHNAQRSMPSGSVQRDVRAAIGALSAGIELEARMRRGQSPAQAHAALAPLRLDATGLFNVSANYQVFLATTLMPALLHILAMTAGAWAMGRKLRDRSLDVWLRDAIGEPVGALPGWSALLAAILGKVIWPMLGMMAAASVAFTLMTTRLHAAPAAWVVTWTGLLLLVLLSVALGALAASLTLSLRMALSMTGFITAPAFAFSGVGYPILAMPPGAQIWANALPLTHYLQLQVRMLEMQAPLTLAWWPLAGLAGGTLATLGLSALALRRAQALPERWGAR</sequence>
<feature type="transmembrane region" description="Helical" evidence="6">
    <location>
        <begin position="21"/>
        <end position="41"/>
    </location>
</feature>
<evidence type="ECO:0000256" key="4">
    <source>
        <dbReference type="ARBA" id="ARBA00022989"/>
    </source>
</evidence>
<keyword evidence="4 6" id="KW-1133">Transmembrane helix</keyword>
<evidence type="ECO:0000256" key="5">
    <source>
        <dbReference type="ARBA" id="ARBA00023136"/>
    </source>
</evidence>
<evidence type="ECO:0000256" key="6">
    <source>
        <dbReference type="SAM" id="Phobius"/>
    </source>
</evidence>
<dbReference type="GO" id="GO:0005886">
    <property type="term" value="C:plasma membrane"/>
    <property type="evidence" value="ECO:0007669"/>
    <property type="project" value="UniProtKB-SubCell"/>
</dbReference>
<dbReference type="PANTHER" id="PTHR30294:SF47">
    <property type="entry name" value="INNER MEMBRANE TRANSPORT PERMEASE YHHJ"/>
    <property type="match status" value="1"/>
</dbReference>
<keyword evidence="2" id="KW-1003">Cell membrane</keyword>
<dbReference type="GO" id="GO:0140359">
    <property type="term" value="F:ABC-type transporter activity"/>
    <property type="evidence" value="ECO:0007669"/>
    <property type="project" value="InterPro"/>
</dbReference>
<feature type="domain" description="ABC-2 type transporter transmembrane" evidence="7">
    <location>
        <begin position="23"/>
        <end position="383"/>
    </location>
</feature>
<feature type="transmembrane region" description="Helical" evidence="6">
    <location>
        <begin position="277"/>
        <end position="300"/>
    </location>
</feature>
<dbReference type="Gene3D" id="3.40.1710.10">
    <property type="entry name" value="abc type-2 transporter like domain"/>
    <property type="match status" value="1"/>
</dbReference>
<comment type="subcellular location">
    <subcellularLocation>
        <location evidence="1">Cell membrane</location>
        <topology evidence="1">Multi-pass membrane protein</topology>
    </subcellularLocation>
</comment>
<dbReference type="Pfam" id="PF12698">
    <property type="entry name" value="ABC2_membrane_3"/>
    <property type="match status" value="1"/>
</dbReference>
<protein>
    <submittedName>
        <fullName evidence="8">ABC-2 type transport system permease protein</fullName>
    </submittedName>
</protein>
<evidence type="ECO:0000256" key="1">
    <source>
        <dbReference type="ARBA" id="ARBA00004651"/>
    </source>
</evidence>
<evidence type="ECO:0000313" key="8">
    <source>
        <dbReference type="EMBL" id="SEN69095.1"/>
    </source>
</evidence>
<feature type="transmembrane region" description="Helical" evidence="6">
    <location>
        <begin position="186"/>
        <end position="208"/>
    </location>
</feature>
<evidence type="ECO:0000256" key="2">
    <source>
        <dbReference type="ARBA" id="ARBA00022475"/>
    </source>
</evidence>
<gene>
    <name evidence="8" type="ORF">SAMN02745977_01797</name>
</gene>
<accession>A0A1H8ILT4</accession>
<dbReference type="InterPro" id="IPR013525">
    <property type="entry name" value="ABC2_TM"/>
</dbReference>
<dbReference type="STRING" id="1121117.SAMN02745977_01797"/>
<evidence type="ECO:0000259" key="7">
    <source>
        <dbReference type="Pfam" id="PF12698"/>
    </source>
</evidence>
<feature type="transmembrane region" description="Helical" evidence="6">
    <location>
        <begin position="307"/>
        <end position="329"/>
    </location>
</feature>
<dbReference type="RefSeq" id="WP_091816840.1">
    <property type="nucleotide sequence ID" value="NZ_FOCW01000004.1"/>
</dbReference>
<name>A0A1H8ILT4_9BURK</name>
<dbReference type="EMBL" id="FOCW01000004">
    <property type="protein sequence ID" value="SEN69095.1"/>
    <property type="molecule type" value="Genomic_DNA"/>
</dbReference>
<dbReference type="PANTHER" id="PTHR30294">
    <property type="entry name" value="MEMBRANE COMPONENT OF ABC TRANSPORTER YHHJ-RELATED"/>
    <property type="match status" value="1"/>
</dbReference>
<keyword evidence="3 6" id="KW-0812">Transmembrane</keyword>
<dbReference type="InterPro" id="IPR051449">
    <property type="entry name" value="ABC-2_transporter_component"/>
</dbReference>
<reference evidence="8 9" key="1">
    <citation type="submission" date="2016-10" db="EMBL/GenBank/DDBJ databases">
        <authorList>
            <person name="de Groot N.N."/>
        </authorList>
    </citation>
    <scope>NUCLEOTIDE SEQUENCE [LARGE SCALE GENOMIC DNA]</scope>
    <source>
        <strain evidence="8 9">DSM 15123</strain>
    </source>
</reference>
<organism evidence="8 9">
    <name type="scientific">Brachymonas denitrificans DSM 15123</name>
    <dbReference type="NCBI Taxonomy" id="1121117"/>
    <lineage>
        <taxon>Bacteria</taxon>
        <taxon>Pseudomonadati</taxon>
        <taxon>Pseudomonadota</taxon>
        <taxon>Betaproteobacteria</taxon>
        <taxon>Burkholderiales</taxon>
        <taxon>Comamonadaceae</taxon>
        <taxon>Brachymonas</taxon>
    </lineage>
</organism>
<feature type="transmembrane region" description="Helical" evidence="6">
    <location>
        <begin position="364"/>
        <end position="386"/>
    </location>
</feature>
<proteinExistence type="predicted"/>
<dbReference type="Proteomes" id="UP000199531">
    <property type="component" value="Unassembled WGS sequence"/>
</dbReference>
<keyword evidence="9" id="KW-1185">Reference proteome</keyword>
<evidence type="ECO:0000313" key="9">
    <source>
        <dbReference type="Proteomes" id="UP000199531"/>
    </source>
</evidence>
<evidence type="ECO:0000256" key="3">
    <source>
        <dbReference type="ARBA" id="ARBA00022692"/>
    </source>
</evidence>
<keyword evidence="5 6" id="KW-0472">Membrane</keyword>
<dbReference type="OrthoDB" id="9803577at2"/>